<dbReference type="PANTHER" id="PTHR30273:SF2">
    <property type="entry name" value="PROTEIN FECR"/>
    <property type="match status" value="1"/>
</dbReference>
<name>A0A3E1Y4W5_9BACT</name>
<comment type="caution">
    <text evidence="4">The sequence shown here is derived from an EMBL/GenBank/DDBJ whole genome shotgun (WGS) entry which is preliminary data.</text>
</comment>
<dbReference type="InterPro" id="IPR012373">
    <property type="entry name" value="Ferrdict_sens_TM"/>
</dbReference>
<evidence type="ECO:0000259" key="3">
    <source>
        <dbReference type="Pfam" id="PF16344"/>
    </source>
</evidence>
<dbReference type="Gene3D" id="2.60.120.1440">
    <property type="match status" value="1"/>
</dbReference>
<keyword evidence="1" id="KW-1133">Transmembrane helix</keyword>
<dbReference type="Pfam" id="PF04773">
    <property type="entry name" value="FecR"/>
    <property type="match status" value="1"/>
</dbReference>
<keyword evidence="1" id="KW-0812">Transmembrane</keyword>
<keyword evidence="1" id="KW-0472">Membrane</keyword>
<organism evidence="4 5">
    <name type="scientific">Chitinophaga silvatica</name>
    <dbReference type="NCBI Taxonomy" id="2282649"/>
    <lineage>
        <taxon>Bacteria</taxon>
        <taxon>Pseudomonadati</taxon>
        <taxon>Bacteroidota</taxon>
        <taxon>Chitinophagia</taxon>
        <taxon>Chitinophagales</taxon>
        <taxon>Chitinophagaceae</taxon>
        <taxon>Chitinophaga</taxon>
    </lineage>
</organism>
<evidence type="ECO:0000256" key="1">
    <source>
        <dbReference type="SAM" id="Phobius"/>
    </source>
</evidence>
<protein>
    <submittedName>
        <fullName evidence="4">DUF4974 domain-containing protein</fullName>
    </submittedName>
</protein>
<evidence type="ECO:0000313" key="4">
    <source>
        <dbReference type="EMBL" id="RFS19507.1"/>
    </source>
</evidence>
<dbReference type="PANTHER" id="PTHR30273">
    <property type="entry name" value="PERIPLASMIC SIGNAL SENSOR AND SIGMA FACTOR ACTIVATOR FECR-RELATED"/>
    <property type="match status" value="1"/>
</dbReference>
<dbReference type="Gene3D" id="3.55.50.30">
    <property type="match status" value="1"/>
</dbReference>
<accession>A0A3E1Y4W5</accession>
<gene>
    <name evidence="4" type="ORF">DVR12_23005</name>
</gene>
<keyword evidence="5" id="KW-1185">Reference proteome</keyword>
<dbReference type="Pfam" id="PF16344">
    <property type="entry name" value="FecR_C"/>
    <property type="match status" value="1"/>
</dbReference>
<dbReference type="InterPro" id="IPR006860">
    <property type="entry name" value="FecR"/>
</dbReference>
<evidence type="ECO:0000313" key="5">
    <source>
        <dbReference type="Proteomes" id="UP000260644"/>
    </source>
</evidence>
<dbReference type="InterPro" id="IPR032508">
    <property type="entry name" value="FecR_C"/>
</dbReference>
<feature type="transmembrane region" description="Helical" evidence="1">
    <location>
        <begin position="72"/>
        <end position="93"/>
    </location>
</feature>
<dbReference type="Proteomes" id="UP000260644">
    <property type="component" value="Unassembled WGS sequence"/>
</dbReference>
<sequence>MNSAEEIYKLMTEKLAGVISAADDLWLEELIEEDPLVRSKWEQLSATFVPPPPAPWLEVIDFKKKKPIYKVLLPWAVAAAILGAAAMATWKLAPWKKEIKQPIAVATVNNEKHVYLKLANQEVIQLDGSATVLNIAGQQIANQNNVLYLNSSSHLPEGNNTIQVPAGKKYDVILPDGSVVNLNATTTITFPSKFDASKREIAINGEAYLKISKQEHQPFKVHLPHTAVEVLGTSFNINTYDNSKIRVCLVEGKVKVKAGNKEVIVKPGQQAIFNAPKASLHTQPFNASVELGWQKGLNSLSEAPLNEVCDAIFRWYGVKAVLDDPKLSKRKFSALLDKSTPLSFLLEGVKATTGTDYYFDADSTLHLK</sequence>
<reference evidence="4 5" key="1">
    <citation type="submission" date="2018-07" db="EMBL/GenBank/DDBJ databases">
        <title>Chitinophaga K2CV101002-2 sp. nov., isolated from a monsoon evergreen broad-leaved forest soil.</title>
        <authorList>
            <person name="Lv Y."/>
        </authorList>
    </citation>
    <scope>NUCLEOTIDE SEQUENCE [LARGE SCALE GENOMIC DNA]</scope>
    <source>
        <strain evidence="4 5">GDMCC 1.1288</strain>
    </source>
</reference>
<feature type="domain" description="FecR protein" evidence="2">
    <location>
        <begin position="161"/>
        <end position="255"/>
    </location>
</feature>
<feature type="domain" description="Protein FecR C-terminal" evidence="3">
    <location>
        <begin position="301"/>
        <end position="358"/>
    </location>
</feature>
<proteinExistence type="predicted"/>
<evidence type="ECO:0000259" key="2">
    <source>
        <dbReference type="Pfam" id="PF04773"/>
    </source>
</evidence>
<dbReference type="AlphaFoldDB" id="A0A3E1Y4W5"/>
<dbReference type="GO" id="GO:0016989">
    <property type="term" value="F:sigma factor antagonist activity"/>
    <property type="evidence" value="ECO:0007669"/>
    <property type="project" value="TreeGrafter"/>
</dbReference>
<dbReference type="PIRSF" id="PIRSF018266">
    <property type="entry name" value="FecR"/>
    <property type="match status" value="1"/>
</dbReference>
<dbReference type="EMBL" id="QPMM01000013">
    <property type="protein sequence ID" value="RFS19507.1"/>
    <property type="molecule type" value="Genomic_DNA"/>
</dbReference>